<accession>A0A371FGZ9</accession>
<dbReference type="InterPro" id="IPR041588">
    <property type="entry name" value="Integrase_H2C2"/>
</dbReference>
<feature type="non-terminal residue" evidence="2">
    <location>
        <position position="1"/>
    </location>
</feature>
<dbReference type="Proteomes" id="UP000257109">
    <property type="component" value="Unassembled WGS sequence"/>
</dbReference>
<dbReference type="PANTHER" id="PTHR35046:SF9">
    <property type="entry name" value="RNA-DIRECTED DNA POLYMERASE"/>
    <property type="match status" value="1"/>
</dbReference>
<protein>
    <recommendedName>
        <fullName evidence="1">Integrase zinc-binding domain-containing protein</fullName>
    </recommendedName>
</protein>
<evidence type="ECO:0000313" key="3">
    <source>
        <dbReference type="Proteomes" id="UP000257109"/>
    </source>
</evidence>
<proteinExistence type="predicted"/>
<organism evidence="2 3">
    <name type="scientific">Mucuna pruriens</name>
    <name type="common">Velvet bean</name>
    <name type="synonym">Dolichos pruriens</name>
    <dbReference type="NCBI Taxonomy" id="157652"/>
    <lineage>
        <taxon>Eukaryota</taxon>
        <taxon>Viridiplantae</taxon>
        <taxon>Streptophyta</taxon>
        <taxon>Embryophyta</taxon>
        <taxon>Tracheophyta</taxon>
        <taxon>Spermatophyta</taxon>
        <taxon>Magnoliopsida</taxon>
        <taxon>eudicotyledons</taxon>
        <taxon>Gunneridae</taxon>
        <taxon>Pentapetalae</taxon>
        <taxon>rosids</taxon>
        <taxon>fabids</taxon>
        <taxon>Fabales</taxon>
        <taxon>Fabaceae</taxon>
        <taxon>Papilionoideae</taxon>
        <taxon>50 kb inversion clade</taxon>
        <taxon>NPAAA clade</taxon>
        <taxon>indigoferoid/millettioid clade</taxon>
        <taxon>Phaseoleae</taxon>
        <taxon>Mucuna</taxon>
    </lineage>
</organism>
<dbReference type="PANTHER" id="PTHR35046">
    <property type="entry name" value="ZINC KNUCKLE (CCHC-TYPE) FAMILY PROTEIN"/>
    <property type="match status" value="1"/>
</dbReference>
<dbReference type="EMBL" id="QJKJ01009133">
    <property type="protein sequence ID" value="RDX77604.1"/>
    <property type="molecule type" value="Genomic_DNA"/>
</dbReference>
<comment type="caution">
    <text evidence="2">The sequence shown here is derived from an EMBL/GenBank/DDBJ whole genome shotgun (WGS) entry which is preliminary data.</text>
</comment>
<dbReference type="Pfam" id="PF17921">
    <property type="entry name" value="Integrase_H2C2"/>
    <property type="match status" value="1"/>
</dbReference>
<evidence type="ECO:0000259" key="1">
    <source>
        <dbReference type="Pfam" id="PF17921"/>
    </source>
</evidence>
<reference evidence="2" key="1">
    <citation type="submission" date="2018-05" db="EMBL/GenBank/DDBJ databases">
        <title>Draft genome of Mucuna pruriens seed.</title>
        <authorList>
            <person name="Nnadi N.E."/>
            <person name="Vos R."/>
            <person name="Hasami M.H."/>
            <person name="Devisetty U.K."/>
            <person name="Aguiy J.C."/>
        </authorList>
    </citation>
    <scope>NUCLEOTIDE SEQUENCE [LARGE SCALE GENOMIC DNA]</scope>
    <source>
        <strain evidence="2">JCA_2017</strain>
    </source>
</reference>
<feature type="domain" description="Integrase zinc-binding" evidence="1">
    <location>
        <begin position="72"/>
        <end position="112"/>
    </location>
</feature>
<keyword evidence="3" id="KW-1185">Reference proteome</keyword>
<gene>
    <name evidence="2" type="ORF">CR513_42257</name>
</gene>
<dbReference type="OrthoDB" id="1933708at2759"/>
<dbReference type="AlphaFoldDB" id="A0A371FGZ9"/>
<name>A0A371FGZ9_MUCPR</name>
<evidence type="ECO:0000313" key="2">
    <source>
        <dbReference type="EMBL" id="RDX77604.1"/>
    </source>
</evidence>
<dbReference type="Gene3D" id="1.10.340.70">
    <property type="match status" value="1"/>
</dbReference>
<sequence>MKYKQGKVNIVVDALSRRYTLLAMLETKLLGFESLKDLYVIDVNFSEAYDHCAVSANGASFRMKGFYLKKNSSIRELLVKEAHEGELMGHFGVCQTYEALCEHFYWPKMRRDKCLVYKIAKSKASSNGLYTLLRIPTAP</sequence>